<dbReference type="PANTHER" id="PTHR43798:SF33">
    <property type="entry name" value="HYDROLASE, PUTATIVE (AFU_ORTHOLOGUE AFUA_2G14860)-RELATED"/>
    <property type="match status" value="1"/>
</dbReference>
<dbReference type="InterPro" id="IPR029058">
    <property type="entry name" value="AB_hydrolase_fold"/>
</dbReference>
<evidence type="ECO:0000259" key="2">
    <source>
        <dbReference type="Pfam" id="PF00561"/>
    </source>
</evidence>
<dbReference type="SUPFAM" id="SSF53474">
    <property type="entry name" value="alpha/beta-Hydrolases"/>
    <property type="match status" value="1"/>
</dbReference>
<reference evidence="3 4" key="1">
    <citation type="submission" date="2020-08" db="EMBL/GenBank/DDBJ databases">
        <title>Sequencing the genomes of 1000 actinobacteria strains.</title>
        <authorList>
            <person name="Klenk H.-P."/>
        </authorList>
    </citation>
    <scope>NUCLEOTIDE SEQUENCE [LARGE SCALE GENOMIC DNA]</scope>
    <source>
        <strain evidence="3 4">DSM 45859</strain>
    </source>
</reference>
<dbReference type="GO" id="GO:0003824">
    <property type="term" value="F:catalytic activity"/>
    <property type="evidence" value="ECO:0007669"/>
    <property type="project" value="UniProtKB-ARBA"/>
</dbReference>
<proteinExistence type="predicted"/>
<dbReference type="InterPro" id="IPR000073">
    <property type="entry name" value="AB_hydrolase_1"/>
</dbReference>
<evidence type="ECO:0000313" key="3">
    <source>
        <dbReference type="EMBL" id="MBB4686045.1"/>
    </source>
</evidence>
<dbReference type="PRINTS" id="PR00111">
    <property type="entry name" value="ABHYDROLASE"/>
</dbReference>
<gene>
    <name evidence="3" type="ORF">BJY18_003530</name>
</gene>
<sequence>MTRVPLSTTPLPDLDPALPPWPGGLDEAGGVPLHVRRTPGPDGTTAVYVHGLGGSSTNWTDLAALLSPFAAGRALDLPGFGFSEPEPAFGFGLGEHAEVVARYVEGLGTAPVHLLGNSMGGAVALLVAARRPELVKTLTLISPAMPDRRPDPRRLSDPLMALAYLPLVGARARRRMAALTARERAAQVIKLCFHDPARFPERRLDELTEEHGARAEFAWAVRAMERSTFGIFRQWTSRGEGSLWSVATRVRVPALVVWGLHDRVISVRRAARTARSLPNARLLVLPRTGHVAQMERPKVVAKAVLGLWEEAGRGTW</sequence>
<dbReference type="PANTHER" id="PTHR43798">
    <property type="entry name" value="MONOACYLGLYCEROL LIPASE"/>
    <property type="match status" value="1"/>
</dbReference>
<accession>A0A840IX97</accession>
<feature type="region of interest" description="Disordered" evidence="1">
    <location>
        <begin position="1"/>
        <end position="30"/>
    </location>
</feature>
<comment type="caution">
    <text evidence="3">The sequence shown here is derived from an EMBL/GenBank/DDBJ whole genome shotgun (WGS) entry which is preliminary data.</text>
</comment>
<evidence type="ECO:0000313" key="4">
    <source>
        <dbReference type="Proteomes" id="UP000581769"/>
    </source>
</evidence>
<dbReference type="InterPro" id="IPR050266">
    <property type="entry name" value="AB_hydrolase_sf"/>
</dbReference>
<dbReference type="RefSeq" id="WP_184780981.1">
    <property type="nucleotide sequence ID" value="NZ_JACHMG010000001.1"/>
</dbReference>
<dbReference type="EMBL" id="JACHMG010000001">
    <property type="protein sequence ID" value="MBB4686045.1"/>
    <property type="molecule type" value="Genomic_DNA"/>
</dbReference>
<feature type="domain" description="AB hydrolase-1" evidence="2">
    <location>
        <begin position="47"/>
        <end position="297"/>
    </location>
</feature>
<keyword evidence="4" id="KW-1185">Reference proteome</keyword>
<dbReference type="Proteomes" id="UP000581769">
    <property type="component" value="Unassembled WGS sequence"/>
</dbReference>
<organism evidence="3 4">
    <name type="scientific">Amycolatopsis jiangsuensis</name>
    <dbReference type="NCBI Taxonomy" id="1181879"/>
    <lineage>
        <taxon>Bacteria</taxon>
        <taxon>Bacillati</taxon>
        <taxon>Actinomycetota</taxon>
        <taxon>Actinomycetes</taxon>
        <taxon>Pseudonocardiales</taxon>
        <taxon>Pseudonocardiaceae</taxon>
        <taxon>Amycolatopsis</taxon>
    </lineage>
</organism>
<name>A0A840IX97_9PSEU</name>
<dbReference type="GO" id="GO:0016020">
    <property type="term" value="C:membrane"/>
    <property type="evidence" value="ECO:0007669"/>
    <property type="project" value="TreeGrafter"/>
</dbReference>
<protein>
    <submittedName>
        <fullName evidence="3">Pimeloyl-ACP methyl ester carboxylesterase</fullName>
    </submittedName>
</protein>
<dbReference type="Gene3D" id="3.40.50.1820">
    <property type="entry name" value="alpha/beta hydrolase"/>
    <property type="match status" value="1"/>
</dbReference>
<dbReference type="Pfam" id="PF00561">
    <property type="entry name" value="Abhydrolase_1"/>
    <property type="match status" value="1"/>
</dbReference>
<evidence type="ECO:0000256" key="1">
    <source>
        <dbReference type="SAM" id="MobiDB-lite"/>
    </source>
</evidence>
<feature type="compositionally biased region" description="Low complexity" evidence="1">
    <location>
        <begin position="1"/>
        <end position="16"/>
    </location>
</feature>
<dbReference type="AlphaFoldDB" id="A0A840IX97"/>